<keyword evidence="3" id="KW-0456">Lyase</keyword>
<dbReference type="Gene3D" id="3.40.640.10">
    <property type="entry name" value="Type I PLP-dependent aspartate aminotransferase-like (Major domain)"/>
    <property type="match status" value="2"/>
</dbReference>
<dbReference type="AlphaFoldDB" id="F6EQ04"/>
<proteinExistence type="inferred from homology"/>
<evidence type="ECO:0000313" key="5">
    <source>
        <dbReference type="EMBL" id="AEF41825.1"/>
    </source>
</evidence>
<name>F6EQ04_HOYSD</name>
<evidence type="ECO:0000256" key="1">
    <source>
        <dbReference type="ARBA" id="ARBA00001933"/>
    </source>
</evidence>
<dbReference type="HAMAP" id="MF_02038">
    <property type="entry name" value="EgtE"/>
    <property type="match status" value="1"/>
</dbReference>
<protein>
    <recommendedName>
        <fullName evidence="3">Probable hercynylcysteine sulfoxide lyase</fullName>
        <ecNumber evidence="3">4.4.-.-</ecNumber>
    </recommendedName>
</protein>
<dbReference type="InterPro" id="IPR015422">
    <property type="entry name" value="PyrdxlP-dep_Trfase_small"/>
</dbReference>
<dbReference type="GO" id="GO:1990411">
    <property type="term" value="F:hercynylcysteine sulfoxide lyase activity (ergothioneine-forming)"/>
    <property type="evidence" value="ECO:0007669"/>
    <property type="project" value="RHEA"/>
</dbReference>
<dbReference type="HOGENOM" id="CLU_003433_2_1_11"/>
<evidence type="ECO:0000313" key="6">
    <source>
        <dbReference type="Proteomes" id="UP000009235"/>
    </source>
</evidence>
<dbReference type="GO" id="GO:0008483">
    <property type="term" value="F:transaminase activity"/>
    <property type="evidence" value="ECO:0007669"/>
    <property type="project" value="UniProtKB-KW"/>
</dbReference>
<gene>
    <name evidence="3" type="primary">egtE</name>
    <name evidence="5" type="ordered locus">AS9A_3384</name>
</gene>
<dbReference type="EMBL" id="CP002786">
    <property type="protein sequence ID" value="AEF41825.1"/>
    <property type="molecule type" value="Genomic_DNA"/>
</dbReference>
<feature type="domain" description="Aminotransferase class V" evidence="4">
    <location>
        <begin position="24"/>
        <end position="233"/>
    </location>
</feature>
<sequence>MTLVLPYPELGDAFAADRMPPDVIHLDAAAAGRASRSVLRAMTDHLDREARLGGYIAQAEAADTIEQGRSAAAALLGFASSDVQFTESATGALAGLLTRMQVSRGSTVLVAPGEYGPNLGLFGMFGLVVDQLPVADEAGHIDVSAVATRIETTRPAMVHLCVHPSHRGVVLDVAPIASICRAFGVPLVVDAAQGIAHLPTTFDADAVYATSRKWLCGPRGVGLIAVRPGLLPDGMPALESHEANIAGRVGLAVALSEHLSLGPEKVRERLGAIGELTRHRLDGIGGWSVIEQTDEPSAVTTLRPPVGWTDSDLFGFRESLASGSAAERRIVATYAGPERAPLQARSAVLRISPHVDVRACDLDRLAEALRQT</sequence>
<keyword evidence="2 3" id="KW-0663">Pyridoxal phosphate</keyword>
<dbReference type="eggNOG" id="COG0520">
    <property type="taxonomic scope" value="Bacteria"/>
</dbReference>
<dbReference type="InterPro" id="IPR015424">
    <property type="entry name" value="PyrdxlP-dep_Trfase"/>
</dbReference>
<keyword evidence="5" id="KW-0032">Aminotransferase</keyword>
<comment type="catalytic activity">
    <reaction evidence="3">
        <text>S-(hercyn-2-yl)-L-cysteine S-oxide + AH2 + H(+) = ergothioneine + pyruvate + A + NH4(+)</text>
        <dbReference type="Rhea" id="RHEA:42688"/>
        <dbReference type="ChEBI" id="CHEBI:13193"/>
        <dbReference type="ChEBI" id="CHEBI:15361"/>
        <dbReference type="ChEBI" id="CHEBI:15378"/>
        <dbReference type="ChEBI" id="CHEBI:17499"/>
        <dbReference type="ChEBI" id="CHEBI:28938"/>
        <dbReference type="ChEBI" id="CHEBI:82706"/>
        <dbReference type="ChEBI" id="CHEBI:134344"/>
    </reaction>
</comment>
<comment type="cofactor">
    <cofactor evidence="1 3">
        <name>pyridoxal 5'-phosphate</name>
        <dbReference type="ChEBI" id="CHEBI:597326"/>
    </cofactor>
</comment>
<dbReference type="Proteomes" id="UP000009235">
    <property type="component" value="Chromosome"/>
</dbReference>
<dbReference type="SUPFAM" id="SSF53383">
    <property type="entry name" value="PLP-dependent transferases"/>
    <property type="match status" value="1"/>
</dbReference>
<dbReference type="InterPro" id="IPR000192">
    <property type="entry name" value="Aminotrans_V_dom"/>
</dbReference>
<dbReference type="UniPathway" id="UPA01014"/>
<dbReference type="Gene3D" id="3.90.1150.10">
    <property type="entry name" value="Aspartate Aminotransferase, domain 1"/>
    <property type="match status" value="2"/>
</dbReference>
<reference evidence="5 6" key="1">
    <citation type="journal article" date="2011" name="J. Bacteriol.">
        <title>Complete genome sequence of Amycolicicoccus subflavus DQS3-9A1T, an actinomycete isolated from crude oil-polluted soil.</title>
        <authorList>
            <person name="Cai M."/>
            <person name="Chen W.M."/>
            <person name="Nie Y."/>
            <person name="Chi C.Q."/>
            <person name="Wang Y.N."/>
            <person name="Tang Y.Q."/>
            <person name="Li G.Y."/>
            <person name="Wu X.L."/>
        </authorList>
    </citation>
    <scope>NUCLEOTIDE SEQUENCE [LARGE SCALE GENOMIC DNA]</scope>
    <source>
        <strain evidence="6">DSM 45089 / DQS3-9A1</strain>
    </source>
</reference>
<dbReference type="OrthoDB" id="9808002at2"/>
<comment type="function">
    <text evidence="3">Probably catalyzes the conversion of hercynylcysteine sulfoxide to ergothioneine.</text>
</comment>
<evidence type="ECO:0000256" key="2">
    <source>
        <dbReference type="ARBA" id="ARBA00022898"/>
    </source>
</evidence>
<dbReference type="KEGG" id="asd:AS9A_3384"/>
<dbReference type="RefSeq" id="WP_013808174.1">
    <property type="nucleotide sequence ID" value="NC_015564.1"/>
</dbReference>
<evidence type="ECO:0000256" key="3">
    <source>
        <dbReference type="HAMAP-Rule" id="MF_02038"/>
    </source>
</evidence>
<comment type="similarity">
    <text evidence="3">Belongs to the class-V pyridoxal-phosphate-dependent aminotransferase family. EgtE subfamily.</text>
</comment>
<accession>F6EQ04</accession>
<dbReference type="PANTHER" id="PTHR43586:SF8">
    <property type="entry name" value="CYSTEINE DESULFURASE 1, CHLOROPLASTIC"/>
    <property type="match status" value="1"/>
</dbReference>
<dbReference type="InterPro" id="IPR027563">
    <property type="entry name" value="EgtE"/>
</dbReference>
<dbReference type="InterPro" id="IPR015421">
    <property type="entry name" value="PyrdxlP-dep_Trfase_major"/>
</dbReference>
<dbReference type="Pfam" id="PF00266">
    <property type="entry name" value="Aminotran_5"/>
    <property type="match status" value="1"/>
</dbReference>
<dbReference type="PANTHER" id="PTHR43586">
    <property type="entry name" value="CYSTEINE DESULFURASE"/>
    <property type="match status" value="1"/>
</dbReference>
<dbReference type="EC" id="4.4.-.-" evidence="3"/>
<comment type="pathway">
    <text evidence="3">Amino-acid biosynthesis; ergothioneine biosynthesis.</text>
</comment>
<dbReference type="STRING" id="443218.AS9A_3384"/>
<keyword evidence="6" id="KW-1185">Reference proteome</keyword>
<feature type="modified residue" description="N6-(pyridoxal phosphate)lysine" evidence="3">
    <location>
        <position position="213"/>
    </location>
</feature>
<keyword evidence="5" id="KW-0808">Transferase</keyword>
<evidence type="ECO:0000259" key="4">
    <source>
        <dbReference type="Pfam" id="PF00266"/>
    </source>
</evidence>
<organism evidence="5 6">
    <name type="scientific">Hoyosella subflava (strain DSM 45089 / JCM 17490 / NBRC 109087 / DQS3-9A1)</name>
    <name type="common">Amycolicicoccus subflavus</name>
    <dbReference type="NCBI Taxonomy" id="443218"/>
    <lineage>
        <taxon>Bacteria</taxon>
        <taxon>Bacillati</taxon>
        <taxon>Actinomycetota</taxon>
        <taxon>Actinomycetes</taxon>
        <taxon>Mycobacteriales</taxon>
        <taxon>Hoyosellaceae</taxon>
        <taxon>Hoyosella</taxon>
    </lineage>
</organism>